<proteinExistence type="predicted"/>
<dbReference type="RefSeq" id="WP_207340526.1">
    <property type="nucleotide sequence ID" value="NZ_CP074405.1"/>
</dbReference>
<gene>
    <name evidence="1" type="ORF">KG103_03775</name>
</gene>
<name>A0ABX8D6I3_9CELL</name>
<sequence length="163" mass="17290">MTGPQTPLPPAKEVRDLLADLLGREVEVRTGAAMVDPTQDGGALVGVYVDRLLSLRALCLMDLPAAAYVGAAIGLVPARVAQESVECELLGPGLEENAREVLNVLASLLNAEGAPHVRLDAVHAPREALPHDVAPWVRAYVRRTDLEIDVVGYGRGGFSLLVL</sequence>
<dbReference type="Proteomes" id="UP000677804">
    <property type="component" value="Chromosome"/>
</dbReference>
<dbReference type="EMBL" id="CP074405">
    <property type="protein sequence ID" value="QVI63051.1"/>
    <property type="molecule type" value="Genomic_DNA"/>
</dbReference>
<protein>
    <submittedName>
        <fullName evidence="1">Uncharacterized protein</fullName>
    </submittedName>
</protein>
<evidence type="ECO:0000313" key="1">
    <source>
        <dbReference type="EMBL" id="QVI63051.1"/>
    </source>
</evidence>
<organism evidence="1 2">
    <name type="scientific">Cellulomonas wangleii</name>
    <dbReference type="NCBI Taxonomy" id="2816956"/>
    <lineage>
        <taxon>Bacteria</taxon>
        <taxon>Bacillati</taxon>
        <taxon>Actinomycetota</taxon>
        <taxon>Actinomycetes</taxon>
        <taxon>Micrococcales</taxon>
        <taxon>Cellulomonadaceae</taxon>
        <taxon>Cellulomonas</taxon>
    </lineage>
</organism>
<accession>A0ABX8D6I3</accession>
<evidence type="ECO:0000313" key="2">
    <source>
        <dbReference type="Proteomes" id="UP000677804"/>
    </source>
</evidence>
<keyword evidence="2" id="KW-1185">Reference proteome</keyword>
<reference evidence="1 2" key="1">
    <citation type="submission" date="2021-05" db="EMBL/GenBank/DDBJ databases">
        <title>Novel species in genus Cellulomonas.</title>
        <authorList>
            <person name="Zhang G."/>
        </authorList>
    </citation>
    <scope>NUCLEOTIDE SEQUENCE [LARGE SCALE GENOMIC DNA]</scope>
    <source>
        <strain evidence="2">zg-ZUI222</strain>
    </source>
</reference>